<keyword evidence="8 11" id="KW-0408">Iron</keyword>
<protein>
    <recommendedName>
        <fullName evidence="13">Cytochrome P450 1A</fullName>
        <ecNumber evidence="13">1.14.14.1</ecNumber>
    </recommendedName>
</protein>
<dbReference type="GO" id="GO:0020037">
    <property type="term" value="F:heme binding"/>
    <property type="evidence" value="ECO:0007669"/>
    <property type="project" value="UniProtKB-UniRule"/>
</dbReference>
<feature type="binding site" description="axial binding residue" evidence="11">
    <location>
        <position position="469"/>
    </location>
    <ligand>
        <name>heme</name>
        <dbReference type="ChEBI" id="CHEBI:30413"/>
    </ligand>
    <ligandPart>
        <name>Fe</name>
        <dbReference type="ChEBI" id="CHEBI:18248"/>
    </ligandPart>
</feature>
<keyword evidence="5 13" id="KW-0256">Endoplasmic reticulum</keyword>
<dbReference type="GO" id="GO:0005789">
    <property type="term" value="C:endoplasmic reticulum membrane"/>
    <property type="evidence" value="ECO:0007669"/>
    <property type="project" value="UniProtKB-SubCell"/>
</dbReference>
<evidence type="ECO:0000256" key="3">
    <source>
        <dbReference type="ARBA" id="ARBA00022617"/>
    </source>
</evidence>
<name>A0A7K5ZS10_ONYCO</name>
<evidence type="ECO:0000313" key="15">
    <source>
        <dbReference type="Proteomes" id="UP000550309"/>
    </source>
</evidence>
<dbReference type="Pfam" id="PF00067">
    <property type="entry name" value="p450"/>
    <property type="match status" value="1"/>
</dbReference>
<keyword evidence="7 12" id="KW-0560">Oxidoreductase</keyword>
<dbReference type="PRINTS" id="PR00385">
    <property type="entry name" value="P450"/>
</dbReference>
<dbReference type="InterPro" id="IPR036396">
    <property type="entry name" value="Cyt_P450_sf"/>
</dbReference>
<keyword evidence="15" id="KW-1185">Reference proteome</keyword>
<organism evidence="14 15">
    <name type="scientific">Onychorhynchus coronatus</name>
    <name type="common">Royal flycatcher</name>
    <dbReference type="NCBI Taxonomy" id="360224"/>
    <lineage>
        <taxon>Eukaryota</taxon>
        <taxon>Metazoa</taxon>
        <taxon>Chordata</taxon>
        <taxon>Craniata</taxon>
        <taxon>Vertebrata</taxon>
        <taxon>Euteleostomi</taxon>
        <taxon>Archelosauria</taxon>
        <taxon>Archosauria</taxon>
        <taxon>Dinosauria</taxon>
        <taxon>Saurischia</taxon>
        <taxon>Theropoda</taxon>
        <taxon>Coelurosauria</taxon>
        <taxon>Aves</taxon>
        <taxon>Neognathae</taxon>
        <taxon>Neoaves</taxon>
        <taxon>Telluraves</taxon>
        <taxon>Australaves</taxon>
        <taxon>Passeriformes</taxon>
        <taxon>Tyrannidae</taxon>
        <taxon>Onychorhynchus</taxon>
    </lineage>
</organism>
<dbReference type="EMBL" id="VZRK01000100">
    <property type="protein sequence ID" value="NWU80215.1"/>
    <property type="molecule type" value="Genomic_DNA"/>
</dbReference>
<dbReference type="InterPro" id="IPR017972">
    <property type="entry name" value="Cyt_P450_CS"/>
</dbReference>
<dbReference type="GO" id="GO:0042448">
    <property type="term" value="P:progesterone metabolic process"/>
    <property type="evidence" value="ECO:0007669"/>
    <property type="project" value="TreeGrafter"/>
</dbReference>
<proteinExistence type="inferred from homology"/>
<comment type="caution">
    <text evidence="14">The sequence shown here is derived from an EMBL/GenBank/DDBJ whole genome shotgun (WGS) entry which is preliminary data.</text>
</comment>
<gene>
    <name evidence="14" type="primary">Cyp1a4</name>
    <name evidence="14" type="ORF">ONYCOR_R06097</name>
</gene>
<dbReference type="PRINTS" id="PR00463">
    <property type="entry name" value="EP450I"/>
</dbReference>
<dbReference type="GO" id="GO:0042446">
    <property type="term" value="P:hormone biosynthetic process"/>
    <property type="evidence" value="ECO:0007669"/>
    <property type="project" value="TreeGrafter"/>
</dbReference>
<keyword evidence="9 12" id="KW-0503">Monooxygenase</keyword>
<evidence type="ECO:0000256" key="6">
    <source>
        <dbReference type="ARBA" id="ARBA00022848"/>
    </source>
</evidence>
<keyword evidence="4 11" id="KW-0479">Metal-binding</keyword>
<comment type="subcellular location">
    <subcellularLocation>
        <location evidence="13">Endoplasmic reticulum membrane</location>
        <topology evidence="13">Peripheral membrane protein</topology>
    </subcellularLocation>
    <subcellularLocation>
        <location evidence="13">Microsome membrane</location>
        <topology evidence="13">Peripheral membrane protein</topology>
    </subcellularLocation>
</comment>
<dbReference type="InterPro" id="IPR002401">
    <property type="entry name" value="Cyt_P450_E_grp-I"/>
</dbReference>
<comment type="cofactor">
    <cofactor evidence="1 11 13">
        <name>heme</name>
        <dbReference type="ChEBI" id="CHEBI:30413"/>
    </cofactor>
</comment>
<dbReference type="GO" id="GO:0005506">
    <property type="term" value="F:iron ion binding"/>
    <property type="evidence" value="ECO:0007669"/>
    <property type="project" value="UniProtKB-UniRule"/>
</dbReference>
<dbReference type="PANTHER" id="PTHR24289:SF21">
    <property type="entry name" value="CYTOCHROME P450 1A"/>
    <property type="match status" value="1"/>
</dbReference>
<dbReference type="OrthoDB" id="1055148at2759"/>
<dbReference type="PRINTS" id="PR01683">
    <property type="entry name" value="EP450ICYP1A"/>
</dbReference>
<evidence type="ECO:0000256" key="8">
    <source>
        <dbReference type="ARBA" id="ARBA00023004"/>
    </source>
</evidence>
<dbReference type="InterPro" id="IPR001128">
    <property type="entry name" value="Cyt_P450"/>
</dbReference>
<dbReference type="PROSITE" id="PS00086">
    <property type="entry name" value="CYTOCHROME_P450"/>
    <property type="match status" value="1"/>
</dbReference>
<dbReference type="GO" id="GO:0019825">
    <property type="term" value="F:oxygen binding"/>
    <property type="evidence" value="ECO:0007669"/>
    <property type="project" value="UniProtKB-ARBA"/>
</dbReference>
<evidence type="ECO:0000256" key="1">
    <source>
        <dbReference type="ARBA" id="ARBA00001971"/>
    </source>
</evidence>
<comment type="function">
    <text evidence="13">Cytochromes P450 are a group of heme-thiolate monooxygenases. They oxidize a variety of structurally unrelated compounds, including steroids, fatty acids, and xenobiotics.</text>
</comment>
<keyword evidence="10" id="KW-0472">Membrane</keyword>
<keyword evidence="6 13" id="KW-0492">Microsome</keyword>
<evidence type="ECO:0000256" key="5">
    <source>
        <dbReference type="ARBA" id="ARBA00022824"/>
    </source>
</evidence>
<keyword evidence="3 11" id="KW-0349">Heme</keyword>
<evidence type="ECO:0000256" key="11">
    <source>
        <dbReference type="PIRSR" id="PIRSR602401-1"/>
    </source>
</evidence>
<evidence type="ECO:0000256" key="9">
    <source>
        <dbReference type="ARBA" id="ARBA00023033"/>
    </source>
</evidence>
<comment type="similarity">
    <text evidence="2 12">Belongs to the cytochrome P450 family.</text>
</comment>
<evidence type="ECO:0000313" key="14">
    <source>
        <dbReference type="EMBL" id="NWU80215.1"/>
    </source>
</evidence>
<dbReference type="Proteomes" id="UP000550309">
    <property type="component" value="Unassembled WGS sequence"/>
</dbReference>
<dbReference type="FunFam" id="1.10.630.10:FF:000002">
    <property type="entry name" value="Cytochrome P450 1A1"/>
    <property type="match status" value="1"/>
</dbReference>
<dbReference type="EC" id="1.14.14.1" evidence="13"/>
<evidence type="ECO:0000256" key="4">
    <source>
        <dbReference type="ARBA" id="ARBA00022723"/>
    </source>
</evidence>
<dbReference type="GO" id="GO:0046677">
    <property type="term" value="P:response to antibiotic"/>
    <property type="evidence" value="ECO:0007669"/>
    <property type="project" value="UniProtKB-ARBA"/>
</dbReference>
<dbReference type="SUPFAM" id="SSF48264">
    <property type="entry name" value="Cytochrome P450"/>
    <property type="match status" value="1"/>
</dbReference>
<dbReference type="GO" id="GO:0006805">
    <property type="term" value="P:xenobiotic metabolic process"/>
    <property type="evidence" value="ECO:0007669"/>
    <property type="project" value="UniProtKB-ARBA"/>
</dbReference>
<evidence type="ECO:0000256" key="7">
    <source>
        <dbReference type="ARBA" id="ARBA00023002"/>
    </source>
</evidence>
<dbReference type="GO" id="GO:0004508">
    <property type="term" value="F:steroid 17-alpha-monooxygenase activity"/>
    <property type="evidence" value="ECO:0007669"/>
    <property type="project" value="TreeGrafter"/>
</dbReference>
<dbReference type="Gene3D" id="1.10.630.10">
    <property type="entry name" value="Cytochrome P450"/>
    <property type="match status" value="1"/>
</dbReference>
<feature type="non-terminal residue" evidence="14">
    <location>
        <position position="530"/>
    </location>
</feature>
<sequence length="530" mass="59845">LAAMMKAAMLLVGSQGAISATEVLLMAAVFCLIFLLLQSLQQHVPKGLKSPPGPRGYPILGNVLELRKDTHLALTKLSQKYGDVMEIRIGMRPVLVLSGLETIKQALVKQGEDFMGRPDLHSFQYISNGQSLAFNPDSGEVWKARRKLAQSALKTFSIAPSPTSSSTCLLEEHVSKEAEYLVTKFLRLMEEEKSFDLNQYLVVSVANVICAMCFGKRYEHNDQELLSVVNLSNEFGDVAGAGHPADFIPLLRYLPSHTMESFKDINGRLNAFVQKIVREHYTSFDKGHIRDITDSLIEHCQEKSVGEDTHVQLSNEQIINIVNDLFGAGFDTVATALSWSLMYVALYPNIQKKIQEELDQTIGQERRPQLSDRGMLPYTEAFILEMFRHSSFLPFTIPHSTTKATVLNGYYIPKNTCVFVNQWQVNHDEKLWKEPSAFNPERFLNAMGTEINKTESEKVLSFGLGKRRCIGETIGRWEIFLFLTTLLQQLEFSLRPGEEVDITPQYGLTMKYKKCESFQIKQRFPGKSAP</sequence>
<reference evidence="14 15" key="1">
    <citation type="submission" date="2019-09" db="EMBL/GenBank/DDBJ databases">
        <title>Bird 10,000 Genomes (B10K) Project - Family phase.</title>
        <authorList>
            <person name="Zhang G."/>
        </authorList>
    </citation>
    <scope>NUCLEOTIDE SEQUENCE [LARGE SCALE GENOMIC DNA]</scope>
    <source>
        <strain evidence="14">B10K-DU-028-75</strain>
        <tissue evidence="14">Mixed tissue sample</tissue>
    </source>
</reference>
<evidence type="ECO:0000256" key="13">
    <source>
        <dbReference type="RuleBase" id="RU368045"/>
    </source>
</evidence>
<evidence type="ECO:0000256" key="2">
    <source>
        <dbReference type="ARBA" id="ARBA00010617"/>
    </source>
</evidence>
<evidence type="ECO:0000256" key="12">
    <source>
        <dbReference type="RuleBase" id="RU000461"/>
    </source>
</evidence>
<feature type="non-terminal residue" evidence="14">
    <location>
        <position position="1"/>
    </location>
</feature>
<dbReference type="CDD" id="cd20676">
    <property type="entry name" value="CYP1A"/>
    <property type="match status" value="1"/>
</dbReference>
<accession>A0A7K5ZS10</accession>
<dbReference type="AlphaFoldDB" id="A0A7K5ZS10"/>
<dbReference type="InterPro" id="IPR008066">
    <property type="entry name" value="Cyt_P450_E_grp-I_CYP1"/>
</dbReference>
<evidence type="ECO:0000256" key="10">
    <source>
        <dbReference type="ARBA" id="ARBA00023136"/>
    </source>
</evidence>
<dbReference type="PANTHER" id="PTHR24289">
    <property type="entry name" value="STEROID 17-ALPHA-HYDROXYLASE/17,20 LYASE"/>
    <property type="match status" value="1"/>
</dbReference>